<feature type="compositionally biased region" description="Polar residues" evidence="1">
    <location>
        <begin position="338"/>
        <end position="348"/>
    </location>
</feature>
<feature type="compositionally biased region" description="Polar residues" evidence="1">
    <location>
        <begin position="69"/>
        <end position="81"/>
    </location>
</feature>
<accession>A0A9P4R370</accession>
<feature type="region of interest" description="Disordered" evidence="1">
    <location>
        <begin position="306"/>
        <end position="351"/>
    </location>
</feature>
<feature type="compositionally biased region" description="Polar residues" evidence="1">
    <location>
        <begin position="319"/>
        <end position="331"/>
    </location>
</feature>
<name>A0A9P4R370_9PLEO</name>
<dbReference type="OrthoDB" id="5326588at2759"/>
<feature type="compositionally biased region" description="Basic residues" evidence="1">
    <location>
        <begin position="150"/>
        <end position="161"/>
    </location>
</feature>
<feature type="region of interest" description="Disordered" evidence="1">
    <location>
        <begin position="60"/>
        <end position="289"/>
    </location>
</feature>
<protein>
    <recommendedName>
        <fullName evidence="4">Tymo-45kd-70kd multi-domain protein</fullName>
    </recommendedName>
</protein>
<evidence type="ECO:0000256" key="1">
    <source>
        <dbReference type="SAM" id="MobiDB-lite"/>
    </source>
</evidence>
<evidence type="ECO:0000313" key="2">
    <source>
        <dbReference type="EMBL" id="KAF2735968.1"/>
    </source>
</evidence>
<dbReference type="AlphaFoldDB" id="A0A9P4R370"/>
<feature type="compositionally biased region" description="Basic and acidic residues" evidence="1">
    <location>
        <begin position="214"/>
        <end position="223"/>
    </location>
</feature>
<comment type="caution">
    <text evidence="2">The sequence shown here is derived from an EMBL/GenBank/DDBJ whole genome shotgun (WGS) entry which is preliminary data.</text>
</comment>
<feature type="compositionally biased region" description="Basic residues" evidence="1">
    <location>
        <begin position="224"/>
        <end position="233"/>
    </location>
</feature>
<gene>
    <name evidence="2" type="ORF">EJ04DRAFT_562917</name>
</gene>
<feature type="compositionally biased region" description="Low complexity" evidence="1">
    <location>
        <begin position="269"/>
        <end position="284"/>
    </location>
</feature>
<feature type="compositionally biased region" description="Basic and acidic residues" evidence="1">
    <location>
        <begin position="464"/>
        <end position="487"/>
    </location>
</feature>
<dbReference type="Proteomes" id="UP000799444">
    <property type="component" value="Unassembled WGS sequence"/>
</dbReference>
<evidence type="ECO:0000313" key="3">
    <source>
        <dbReference type="Proteomes" id="UP000799444"/>
    </source>
</evidence>
<feature type="compositionally biased region" description="Polar residues" evidence="1">
    <location>
        <begin position="16"/>
        <end position="26"/>
    </location>
</feature>
<proteinExistence type="predicted"/>
<dbReference type="EMBL" id="ML996130">
    <property type="protein sequence ID" value="KAF2735968.1"/>
    <property type="molecule type" value="Genomic_DNA"/>
</dbReference>
<feature type="region of interest" description="Disordered" evidence="1">
    <location>
        <begin position="464"/>
        <end position="502"/>
    </location>
</feature>
<feature type="compositionally biased region" description="Low complexity" evidence="1">
    <location>
        <begin position="82"/>
        <end position="98"/>
    </location>
</feature>
<keyword evidence="3" id="KW-1185">Reference proteome</keyword>
<feature type="compositionally biased region" description="Basic and acidic residues" evidence="1">
    <location>
        <begin position="182"/>
        <end position="191"/>
    </location>
</feature>
<feature type="region of interest" description="Disordered" evidence="1">
    <location>
        <begin position="1"/>
        <end position="32"/>
    </location>
</feature>
<feature type="compositionally biased region" description="Basic and acidic residues" evidence="1">
    <location>
        <begin position="104"/>
        <end position="116"/>
    </location>
</feature>
<reference evidence="2" key="1">
    <citation type="journal article" date="2020" name="Stud. Mycol.">
        <title>101 Dothideomycetes genomes: a test case for predicting lifestyles and emergence of pathogens.</title>
        <authorList>
            <person name="Haridas S."/>
            <person name="Albert R."/>
            <person name="Binder M."/>
            <person name="Bloem J."/>
            <person name="Labutti K."/>
            <person name="Salamov A."/>
            <person name="Andreopoulos B."/>
            <person name="Baker S."/>
            <person name="Barry K."/>
            <person name="Bills G."/>
            <person name="Bluhm B."/>
            <person name="Cannon C."/>
            <person name="Castanera R."/>
            <person name="Culley D."/>
            <person name="Daum C."/>
            <person name="Ezra D."/>
            <person name="Gonzalez J."/>
            <person name="Henrissat B."/>
            <person name="Kuo A."/>
            <person name="Liang C."/>
            <person name="Lipzen A."/>
            <person name="Lutzoni F."/>
            <person name="Magnuson J."/>
            <person name="Mondo S."/>
            <person name="Nolan M."/>
            <person name="Ohm R."/>
            <person name="Pangilinan J."/>
            <person name="Park H.-J."/>
            <person name="Ramirez L."/>
            <person name="Alfaro M."/>
            <person name="Sun H."/>
            <person name="Tritt A."/>
            <person name="Yoshinaga Y."/>
            <person name="Zwiers L.-H."/>
            <person name="Turgeon B."/>
            <person name="Goodwin S."/>
            <person name="Spatafora J."/>
            <person name="Crous P."/>
            <person name="Grigoriev I."/>
        </authorList>
    </citation>
    <scope>NUCLEOTIDE SEQUENCE</scope>
    <source>
        <strain evidence="2">CBS 125425</strain>
    </source>
</reference>
<organism evidence="2 3">
    <name type="scientific">Polyplosphaeria fusca</name>
    <dbReference type="NCBI Taxonomy" id="682080"/>
    <lineage>
        <taxon>Eukaryota</taxon>
        <taxon>Fungi</taxon>
        <taxon>Dikarya</taxon>
        <taxon>Ascomycota</taxon>
        <taxon>Pezizomycotina</taxon>
        <taxon>Dothideomycetes</taxon>
        <taxon>Pleosporomycetidae</taxon>
        <taxon>Pleosporales</taxon>
        <taxon>Tetraplosphaeriaceae</taxon>
        <taxon>Polyplosphaeria</taxon>
    </lineage>
</organism>
<sequence>MLLQKDPSLAEVPDFSPQQLETLTRSVEQKKQKLEGDIREYIRHKQDDLHQYERKLLEQFRSTDRAESSHTSAETVSTSAQAPAANHVSSNSPSSSSPPAEPITNEKELGPRESAKRTKHTRVHKREKELCGLVTPIFLPLLDAGDGSPTKKKKEKKRHREEKRERAESSPPLEEQGSPPRTVEKGKESRRSRSKGHGNTMEGEEVAAVNTEQKQPERKEEKKSKRSAVKKSSLRNLGTPRPRRKRVSLVIDDQIVLPADNVAASSLVSPSETTNSSASNSTASLEDIIDPRLMQRVDTPMHHDAVHHSIPLPLPLPSTTPDQHTGHTLSESPPPLASETQSAKQSPPRQEITPAQLDLGQVQMEGPSILQPSPTTDPLLLPQYASATPIYASTLELAEEPEEEFSTYVGGIDGSGHDNVNQQGSYGYPSSLGASYLESYMKSRPLSVRMAAAEKAELAEQEKKALIAGEKPRDEEMHVDMEMGRVDDGDEGMDVMGGMEGL</sequence>
<evidence type="ECO:0008006" key="4">
    <source>
        <dbReference type="Google" id="ProtNLM"/>
    </source>
</evidence>